<proteinExistence type="predicted"/>
<keyword evidence="4 10" id="KW-0732">Signal</keyword>
<feature type="chain" id="PRO_5044539063" evidence="10">
    <location>
        <begin position="22"/>
        <end position="867"/>
    </location>
</feature>
<dbReference type="GO" id="GO:0005802">
    <property type="term" value="C:trans-Golgi network"/>
    <property type="evidence" value="ECO:0007669"/>
    <property type="project" value="TreeGrafter"/>
</dbReference>
<dbReference type="InterPro" id="IPR009011">
    <property type="entry name" value="Man6P_isomerase_rcpt-bd_dom_sf"/>
</dbReference>
<evidence type="ECO:0000256" key="3">
    <source>
        <dbReference type="ARBA" id="ARBA00022692"/>
    </source>
</evidence>
<keyword evidence="6 9" id="KW-0472">Membrane</keyword>
<dbReference type="SUPFAM" id="SSF50911">
    <property type="entry name" value="Mannose 6-phosphate receptor domain"/>
    <property type="match status" value="4"/>
</dbReference>
<dbReference type="AlphaFoldDB" id="A0A034WC44"/>
<name>A0A034WC44_BACDO</name>
<dbReference type="GO" id="GO:0010008">
    <property type="term" value="C:endosome membrane"/>
    <property type="evidence" value="ECO:0007669"/>
    <property type="project" value="UniProtKB-SubCell"/>
</dbReference>
<keyword evidence="12" id="KW-0675">Receptor</keyword>
<dbReference type="PANTHER" id="PTHR15071">
    <property type="entry name" value="MANNOSE-6-PHOSPHATE RECEPTOR FAMILY MEMBER"/>
    <property type="match status" value="1"/>
</dbReference>
<evidence type="ECO:0000256" key="8">
    <source>
        <dbReference type="SAM" id="MobiDB-lite"/>
    </source>
</evidence>
<evidence type="ECO:0000313" key="12">
    <source>
        <dbReference type="EMBL" id="JAC52239.1"/>
    </source>
</evidence>
<dbReference type="OrthoDB" id="4504960at2759"/>
<keyword evidence="3 9" id="KW-0812">Transmembrane</keyword>
<dbReference type="GO" id="GO:0038023">
    <property type="term" value="F:signaling receptor activity"/>
    <property type="evidence" value="ECO:0007669"/>
    <property type="project" value="InterPro"/>
</dbReference>
<dbReference type="PROSITE" id="PS51914">
    <property type="entry name" value="MRH"/>
    <property type="match status" value="4"/>
</dbReference>
<dbReference type="InterPro" id="IPR044865">
    <property type="entry name" value="MRH_dom"/>
</dbReference>
<organism evidence="12">
    <name type="scientific">Bactrocera dorsalis</name>
    <name type="common">Oriental fruit fly</name>
    <name type="synonym">Dacus dorsalis</name>
    <dbReference type="NCBI Taxonomy" id="27457"/>
    <lineage>
        <taxon>Eukaryota</taxon>
        <taxon>Metazoa</taxon>
        <taxon>Ecdysozoa</taxon>
        <taxon>Arthropoda</taxon>
        <taxon>Hexapoda</taxon>
        <taxon>Insecta</taxon>
        <taxon>Pterygota</taxon>
        <taxon>Neoptera</taxon>
        <taxon>Endopterygota</taxon>
        <taxon>Diptera</taxon>
        <taxon>Brachycera</taxon>
        <taxon>Muscomorpha</taxon>
        <taxon>Tephritoidea</taxon>
        <taxon>Tephritidae</taxon>
        <taxon>Bactrocera</taxon>
        <taxon>Bactrocera</taxon>
    </lineage>
</organism>
<dbReference type="Gene3D" id="2.70.130.10">
    <property type="entry name" value="Mannose-6-phosphate receptor binding domain"/>
    <property type="match status" value="4"/>
</dbReference>
<gene>
    <name evidence="12" type="primary">MPRI</name>
</gene>
<feature type="domain" description="MRH" evidence="11">
    <location>
        <begin position="32"/>
        <end position="168"/>
    </location>
</feature>
<dbReference type="GO" id="GO:0000139">
    <property type="term" value="C:Golgi membrane"/>
    <property type="evidence" value="ECO:0007669"/>
    <property type="project" value="UniProtKB-SubCell"/>
</dbReference>
<dbReference type="GO" id="GO:0005537">
    <property type="term" value="F:D-mannose binding"/>
    <property type="evidence" value="ECO:0007669"/>
    <property type="project" value="InterPro"/>
</dbReference>
<evidence type="ECO:0000256" key="4">
    <source>
        <dbReference type="ARBA" id="ARBA00022729"/>
    </source>
</evidence>
<dbReference type="PANTHER" id="PTHR15071:SF0">
    <property type="entry name" value="MANNOSE 6-PHOSPHATE RECEPTOR-LIKE PROTEIN 1"/>
    <property type="match status" value="1"/>
</dbReference>
<evidence type="ECO:0000256" key="7">
    <source>
        <dbReference type="ARBA" id="ARBA00023157"/>
    </source>
</evidence>
<reference evidence="12" key="1">
    <citation type="journal article" date="2014" name="BMC Genomics">
        <title>Characterizing the developmental transcriptome of the oriental fruit fly, Bactrocera dorsalis (Diptera: Tephritidae) through comparative genomic analysis with Drosophila melanogaster utilizing modENCODE datasets.</title>
        <authorList>
            <person name="Geib S.M."/>
            <person name="Calla B."/>
            <person name="Hall B."/>
            <person name="Hou S."/>
            <person name="Manoukis N.C."/>
        </authorList>
    </citation>
    <scope>NUCLEOTIDE SEQUENCE</scope>
    <source>
        <strain evidence="12">Punador</strain>
    </source>
</reference>
<evidence type="ECO:0000256" key="1">
    <source>
        <dbReference type="ARBA" id="ARBA00004308"/>
    </source>
</evidence>
<evidence type="ECO:0000259" key="11">
    <source>
        <dbReference type="PROSITE" id="PS51914"/>
    </source>
</evidence>
<comment type="subcellular location">
    <subcellularLocation>
        <location evidence="1">Endomembrane system</location>
    </subcellularLocation>
</comment>
<feature type="domain" description="MRH" evidence="11">
    <location>
        <begin position="464"/>
        <end position="628"/>
    </location>
</feature>
<feature type="signal peptide" evidence="10">
    <location>
        <begin position="1"/>
        <end position="21"/>
    </location>
</feature>
<evidence type="ECO:0000256" key="2">
    <source>
        <dbReference type="ARBA" id="ARBA00022448"/>
    </source>
</evidence>
<protein>
    <submittedName>
        <fullName evidence="12">Cation-independent mannose-6-phosphate receptor</fullName>
    </submittedName>
</protein>
<feature type="domain" description="MRH" evidence="11">
    <location>
        <begin position="176"/>
        <end position="317"/>
    </location>
</feature>
<keyword evidence="5 9" id="KW-1133">Transmembrane helix</keyword>
<evidence type="ECO:0000256" key="6">
    <source>
        <dbReference type="ARBA" id="ARBA00023136"/>
    </source>
</evidence>
<keyword evidence="7" id="KW-1015">Disulfide bond</keyword>
<feature type="transmembrane region" description="Helical" evidence="9">
    <location>
        <begin position="796"/>
        <end position="818"/>
    </location>
</feature>
<dbReference type="EMBL" id="GAKP01006713">
    <property type="protein sequence ID" value="JAC52239.1"/>
    <property type="molecule type" value="Transcribed_RNA"/>
</dbReference>
<feature type="domain" description="MRH" evidence="11">
    <location>
        <begin position="319"/>
        <end position="462"/>
    </location>
</feature>
<dbReference type="GO" id="GO:0007041">
    <property type="term" value="P:lysosomal transport"/>
    <property type="evidence" value="ECO:0007669"/>
    <property type="project" value="InterPro"/>
</dbReference>
<feature type="compositionally biased region" description="Low complexity" evidence="8">
    <location>
        <begin position="758"/>
        <end position="779"/>
    </location>
</feature>
<feature type="region of interest" description="Disordered" evidence="8">
    <location>
        <begin position="750"/>
        <end position="788"/>
    </location>
</feature>
<sequence>MNKQVITFCVSILIVLDSGYAENNDPLIFSTNDCELTEPVYGEKFNLKALHSDIAKVVKGGKDDTFEYNICGSLGRACNGDNNASACLRRGNQEFVLGTQHQLNYRRGKMYFEFSNGAKCASGDGEFKLFVFLGCDYTLDAKQSKVTLYSANACKFYISLETPYACLPEPETVKSSGCSVQDPVTGHNYDLLALSDFNYRTSDRHGNIFTVNICKPVLYGEMAMCPKASSVCLVKLNSTDYKKRFVDYGTVQPNPILENGNLLMRLPSPTPYNATHNYSSTIHFICDNEIKSSQLSFIGAKENVYDFSFTTPLACNNNPPCTTITHGNEVLDMRSLQGKTYELSMPLKNYTFGICSNAGHPCLSNDGSCLVENQQTTSMGRSNSQLRTDRSGSPYLLYTDGALCDGQNKWSTRIEFVCANNATKDNGTANGNGDSNALGPKIIENKNCQLLIHFQTPLACHEQIACKVKVYVEHSEDGTGEEVVDLTPLISATYNYEAEINNALITGQQVPKSTKFFLNVCRPLVPKFGLGCPGGSAACMAKVDSSSATPEEEKSLGFPMASLVAYNRTVAELRYLRGSICPTDNKTELSASIKFNCDMSAGLGKPILQTITDCLYEFQWMTNVICPSHMCTFNEETCEIINDDINFHYELKKAPFTDAGQIKIPNGKDEFTLNICGNHRKAETDYSQGLVNLFFTTEAPCGNSNVQLRLICSGDSKRVINYDNAGKECNLVVHQSTPDICKFLRRAVPPPTAQDSGVSSTVATPTTTTTTKSSTAAPAGGVDNGGAHPAEQTGSIGAILAAILSLTCFVACLGVFAFSPERRNSVRRLFRRTTSAVRYSRVQSNEEANLLLETNGEFTDSDDELLL</sequence>
<dbReference type="InterPro" id="IPR000479">
    <property type="entry name" value="CIMR_rpt"/>
</dbReference>
<accession>A0A034WC44</accession>
<dbReference type="Pfam" id="PF00878">
    <property type="entry name" value="CIMR"/>
    <property type="match status" value="4"/>
</dbReference>
<evidence type="ECO:0000256" key="5">
    <source>
        <dbReference type="ARBA" id="ARBA00022989"/>
    </source>
</evidence>
<evidence type="ECO:0000256" key="9">
    <source>
        <dbReference type="SAM" id="Phobius"/>
    </source>
</evidence>
<dbReference type="SMART" id="SM01404">
    <property type="entry name" value="CIMR"/>
    <property type="match status" value="5"/>
</dbReference>
<keyword evidence="2" id="KW-0813">Transport</keyword>
<evidence type="ECO:0000256" key="10">
    <source>
        <dbReference type="SAM" id="SignalP"/>
    </source>
</evidence>